<feature type="compositionally biased region" description="Basic residues" evidence="1">
    <location>
        <begin position="28"/>
        <end position="41"/>
    </location>
</feature>
<proteinExistence type="predicted"/>
<evidence type="ECO:0000313" key="2">
    <source>
        <dbReference type="EMBL" id="CAH9068724.1"/>
    </source>
</evidence>
<accession>A0A9P1E020</accession>
<name>A0A9P1E020_CUSEU</name>
<dbReference type="Proteomes" id="UP001152484">
    <property type="component" value="Unassembled WGS sequence"/>
</dbReference>
<keyword evidence="3" id="KW-1185">Reference proteome</keyword>
<evidence type="ECO:0000313" key="3">
    <source>
        <dbReference type="Proteomes" id="UP001152484"/>
    </source>
</evidence>
<feature type="region of interest" description="Disordered" evidence="1">
    <location>
        <begin position="1"/>
        <end position="92"/>
    </location>
</feature>
<feature type="compositionally biased region" description="Basic and acidic residues" evidence="1">
    <location>
        <begin position="70"/>
        <end position="83"/>
    </location>
</feature>
<feature type="region of interest" description="Disordered" evidence="1">
    <location>
        <begin position="189"/>
        <end position="219"/>
    </location>
</feature>
<sequence>MEGRRMATRNNPRGQAPVTSMRGSRAASRGKRGGRVGRGGHRAQTVSDGHISSVFETNTEDYDSTFVPGTEHEETPYDGGDFHTDEEDNDESDARFAQMGELLEWYQKEKLRRDLRHQARHDSRGGSVQGSRGASRATPAASQGGREGGFCVRISKYLKEARALGCKSFDGIGDITVAADCPQLGGGAPGSGGGALTSRNRAGPSNGGTGRGGASMSHAASVNQGGAQARVYAMAEADARANPDSVAGLSGQFPPTISRKYLASDIPAHMILQVVTVALIAAMLSLHVCCDLDWYLDIFLRIMRTLFFPTYNKPYFNTTF</sequence>
<evidence type="ECO:0000256" key="1">
    <source>
        <dbReference type="SAM" id="MobiDB-lite"/>
    </source>
</evidence>
<feature type="region of interest" description="Disordered" evidence="1">
    <location>
        <begin position="116"/>
        <end position="146"/>
    </location>
</feature>
<organism evidence="2 3">
    <name type="scientific">Cuscuta europaea</name>
    <name type="common">European dodder</name>
    <dbReference type="NCBI Taxonomy" id="41803"/>
    <lineage>
        <taxon>Eukaryota</taxon>
        <taxon>Viridiplantae</taxon>
        <taxon>Streptophyta</taxon>
        <taxon>Embryophyta</taxon>
        <taxon>Tracheophyta</taxon>
        <taxon>Spermatophyta</taxon>
        <taxon>Magnoliopsida</taxon>
        <taxon>eudicotyledons</taxon>
        <taxon>Gunneridae</taxon>
        <taxon>Pentapetalae</taxon>
        <taxon>asterids</taxon>
        <taxon>lamiids</taxon>
        <taxon>Solanales</taxon>
        <taxon>Convolvulaceae</taxon>
        <taxon>Cuscuteae</taxon>
        <taxon>Cuscuta</taxon>
        <taxon>Cuscuta subgen. Cuscuta</taxon>
    </lineage>
</organism>
<gene>
    <name evidence="2" type="ORF">CEURO_LOCUS2922</name>
</gene>
<reference evidence="2" key="1">
    <citation type="submission" date="2022-07" db="EMBL/GenBank/DDBJ databases">
        <authorList>
            <person name="Macas J."/>
            <person name="Novak P."/>
            <person name="Neumann P."/>
        </authorList>
    </citation>
    <scope>NUCLEOTIDE SEQUENCE</scope>
</reference>
<dbReference type="EMBL" id="CAMAPE010000005">
    <property type="protein sequence ID" value="CAH9068724.1"/>
    <property type="molecule type" value="Genomic_DNA"/>
</dbReference>
<comment type="caution">
    <text evidence="2">The sequence shown here is derived from an EMBL/GenBank/DDBJ whole genome shotgun (WGS) entry which is preliminary data.</text>
</comment>
<dbReference type="AlphaFoldDB" id="A0A9P1E020"/>
<protein>
    <submittedName>
        <fullName evidence="2">Uncharacterized protein</fullName>
    </submittedName>
</protein>